<feature type="compositionally biased region" description="Low complexity" evidence="1">
    <location>
        <begin position="76"/>
        <end position="88"/>
    </location>
</feature>
<gene>
    <name evidence="2" type="ORF">Tdes44962_MAKER03030</name>
</gene>
<evidence type="ECO:0000313" key="3">
    <source>
        <dbReference type="Proteomes" id="UP001138500"/>
    </source>
</evidence>
<keyword evidence="3" id="KW-1185">Reference proteome</keyword>
<organism evidence="2 3">
    <name type="scientific">Teratosphaeria destructans</name>
    <dbReference type="NCBI Taxonomy" id="418781"/>
    <lineage>
        <taxon>Eukaryota</taxon>
        <taxon>Fungi</taxon>
        <taxon>Dikarya</taxon>
        <taxon>Ascomycota</taxon>
        <taxon>Pezizomycotina</taxon>
        <taxon>Dothideomycetes</taxon>
        <taxon>Dothideomycetidae</taxon>
        <taxon>Mycosphaerellales</taxon>
        <taxon>Teratosphaeriaceae</taxon>
        <taxon>Teratosphaeria</taxon>
    </lineage>
</organism>
<reference evidence="2 3" key="1">
    <citation type="journal article" date="2018" name="IMA Fungus">
        <title>IMA Genome-F 10: Nine draft genome sequences of Claviceps purpurea s.lat., including C. arundinis, C. humidiphila, and C. cf. spartinae, pseudomolecules for the pitch canker pathogen Fusarium circinatum, draft genome of Davidsoniella eucalypti, Grosmannia galeiformis, Quambalaria eucalypti, and Teratosphaeria destructans.</title>
        <authorList>
            <person name="Wingfield B.D."/>
            <person name="Liu M."/>
            <person name="Nguyen H.D."/>
            <person name="Lane F.A."/>
            <person name="Morgan S.W."/>
            <person name="De Vos L."/>
            <person name="Wilken P.M."/>
            <person name="Duong T.A."/>
            <person name="Aylward J."/>
            <person name="Coetzee M.P."/>
            <person name="Dadej K."/>
            <person name="De Beer Z.W."/>
            <person name="Findlay W."/>
            <person name="Havenga M."/>
            <person name="Kolarik M."/>
            <person name="Menzies J.G."/>
            <person name="Naidoo K."/>
            <person name="Pochopski O."/>
            <person name="Shoukouhi P."/>
            <person name="Santana Q.C."/>
            <person name="Seifert K.A."/>
            <person name="Soal N."/>
            <person name="Steenkamp E.T."/>
            <person name="Tatham C.T."/>
            <person name="van der Nest M.A."/>
            <person name="Wingfield M.J."/>
        </authorList>
    </citation>
    <scope>NUCLEOTIDE SEQUENCE [LARGE SCALE GENOMIC DNA]</scope>
    <source>
        <strain evidence="2">CMW44962</strain>
    </source>
</reference>
<name>A0A9W7SRJ4_9PEZI</name>
<dbReference type="EMBL" id="RIBY02001901">
    <property type="protein sequence ID" value="KAH9827220.1"/>
    <property type="molecule type" value="Genomic_DNA"/>
</dbReference>
<dbReference type="Proteomes" id="UP001138500">
    <property type="component" value="Unassembled WGS sequence"/>
</dbReference>
<evidence type="ECO:0000313" key="2">
    <source>
        <dbReference type="EMBL" id="KAH9827220.1"/>
    </source>
</evidence>
<sequence length="259" mass="28538">MCGPYPSDRGRFLSSFGAKRDIFAAFFGSDSLDLNAGIASGRSSVDPDDEVHHDTIGEPSSQAANSQIVALEGQVSSSTSSSYSSTYSPARGYRLDDSPLEPPETASRGAMHYFTLLETFRGDSALYGLPTDLGTIRELTSNLELLVPTPQSSQHLMPWVVVEPQSGRIYVGRDVVQVPNTMAVLSVEEEQPYHWHTEPARALSRSMLHYSIRKGPQHLTDEEVACIQQFYRAYHPQATEEDIFEVTQACPYVSGQESL</sequence>
<evidence type="ECO:0000256" key="1">
    <source>
        <dbReference type="SAM" id="MobiDB-lite"/>
    </source>
</evidence>
<feature type="compositionally biased region" description="Polar residues" evidence="1">
    <location>
        <begin position="58"/>
        <end position="68"/>
    </location>
</feature>
<feature type="region of interest" description="Disordered" evidence="1">
    <location>
        <begin position="43"/>
        <end position="106"/>
    </location>
</feature>
<protein>
    <submittedName>
        <fullName evidence="2">Uncharacterized protein</fullName>
    </submittedName>
</protein>
<comment type="caution">
    <text evidence="2">The sequence shown here is derived from an EMBL/GenBank/DDBJ whole genome shotgun (WGS) entry which is preliminary data.</text>
</comment>
<dbReference type="AlphaFoldDB" id="A0A9W7SRJ4"/>
<reference evidence="2 3" key="2">
    <citation type="journal article" date="2021" name="Curr. Genet.">
        <title>Genetic response to nitrogen starvation in the aggressive Eucalyptus foliar pathogen Teratosphaeria destructans.</title>
        <authorList>
            <person name="Havenga M."/>
            <person name="Wingfield B.D."/>
            <person name="Wingfield M.J."/>
            <person name="Dreyer L.L."/>
            <person name="Roets F."/>
            <person name="Aylward J."/>
        </authorList>
    </citation>
    <scope>NUCLEOTIDE SEQUENCE [LARGE SCALE GENOMIC DNA]</scope>
    <source>
        <strain evidence="2">CMW44962</strain>
    </source>
</reference>
<proteinExistence type="predicted"/>
<accession>A0A9W7SRJ4</accession>